<dbReference type="Pfam" id="PF04717">
    <property type="entry name" value="Phage_base_V"/>
    <property type="match status" value="1"/>
</dbReference>
<dbReference type="Proteomes" id="UP001144050">
    <property type="component" value="Unassembled WGS sequence"/>
</dbReference>
<dbReference type="InterPro" id="IPR006533">
    <property type="entry name" value="T6SS_Vgr_RhsGE"/>
</dbReference>
<dbReference type="RefSeq" id="WP_271656723.1">
    <property type="nucleotide sequence ID" value="NZ_JAIVFG010000021.1"/>
</dbReference>
<feature type="domain" description="DUF2345" evidence="3">
    <location>
        <begin position="713"/>
        <end position="859"/>
    </location>
</feature>
<dbReference type="Pfam" id="PF13296">
    <property type="entry name" value="T6SS_Vgr"/>
    <property type="match status" value="1"/>
</dbReference>
<dbReference type="NCBIfam" id="TIGR03361">
    <property type="entry name" value="VI_Rhs_Vgr"/>
    <property type="match status" value="1"/>
</dbReference>
<dbReference type="Gene3D" id="3.55.50.10">
    <property type="entry name" value="Baseplate protein-like domains"/>
    <property type="match status" value="1"/>
</dbReference>
<dbReference type="InterPro" id="IPR017847">
    <property type="entry name" value="T6SS_RhsGE_Vgr_subset"/>
</dbReference>
<dbReference type="Gene3D" id="2.40.50.230">
    <property type="entry name" value="Gp5 N-terminal domain"/>
    <property type="match status" value="1"/>
</dbReference>
<evidence type="ECO:0000313" key="6">
    <source>
        <dbReference type="Proteomes" id="UP001144050"/>
    </source>
</evidence>
<dbReference type="InterPro" id="IPR028244">
    <property type="entry name" value="T6SS_Rhs_Vgr_dom"/>
</dbReference>
<dbReference type="InterPro" id="IPR037026">
    <property type="entry name" value="Vgr_OB-fold_dom_sf"/>
</dbReference>
<name>A0AAW5ZP72_RALSL</name>
<sequence length="930" mass="101530">MFDFHSPNISPFLSSLPFEPSASSRARFAPWLFSLVANIQRSESMAEFDRTAHLQDLFFFQQSQRLLGLSFPKDDAPMATDLRGRDFPVQMVVERLEAQEGLGQDFRFELTLLANHAGLVLADMLGKLLAVSLVKPDGTLRWFTGHVAEFSLVGSDPGAATYRAVLRPWLWFARARVNDRVFRDQNLYQQIATILQSYGAWAQWDWSVSGEDPPMTMAVQGAGLGESDHNYIYRRLEARGWTSGYAHDATGHRLVIFDSNNQCPPVEERDPRIPFQAEGGPQEENAIQRWTPVQTAAAALFAASAFDFKHPQARHRTDSTQHKQGRVPELETHEYAGHYGFPKEDPTGAVLLNLRREETEAHTQQYQAEGNNSSVASGHWLELTGHFSNTERKEDSQYLIVEASHSASNNYLAELGRQAGHAAEPLVGRKGEYRNRFTAIKRSVPWRPGRGRNSVDVKVDRHQTAAVLATDGVGALDVDEHGRILIRFHWDREGKCSARVRVASNWAGGETGMVSWPRAGSEVLVIALDGNPDHFLVVGVVHNAHRMPPWQLPAQKVLMGIRSRELTPDGGNDPGGRSNALVLDDTTGRIQAQLKSDHLDSALSLGHITRIDGTTGRQNPRGQGFALDTEGHGVNRAAAGMQITTEALPGGRGHMMDAGAPVARLTVAHALHERLSEAARMAGVQQADDQGEVAKQLHQQNADLKGNGGDPAQGQFPEFQQPHLMLASPAGIESSTAGSTHQQSNAHHAITSGGHASIATGRSFLASAKDAIRLFAYRLGLKLVAASGDIDMQALKNGINILAKLDIKMEGKRIYINAEEEVVVNGGGSYTRWNGSGITNGTNGPFQVHAGDYLFAGPDSRPVVPHAVTSALKPGESVPVVDALGNKVPDSHAIVRPGENESRMAIAGGKIDPEASLNHHVLRRWRRPQG</sequence>
<accession>A0AAW5ZP72</accession>
<evidence type="ECO:0000259" key="4">
    <source>
        <dbReference type="Pfam" id="PF13296"/>
    </source>
</evidence>
<dbReference type="Gene3D" id="2.30.110.50">
    <property type="match status" value="1"/>
</dbReference>
<dbReference type="Gene3D" id="4.10.220.110">
    <property type="match status" value="1"/>
</dbReference>
<dbReference type="InterPro" id="IPR006531">
    <property type="entry name" value="Gp5/Vgr_OB"/>
</dbReference>
<proteinExistence type="inferred from homology"/>
<dbReference type="AlphaFoldDB" id="A0AAW5ZP72"/>
<evidence type="ECO:0000259" key="3">
    <source>
        <dbReference type="Pfam" id="PF10106"/>
    </source>
</evidence>
<reference evidence="5" key="1">
    <citation type="submission" date="2021-09" db="EMBL/GenBank/DDBJ databases">
        <title>Genomic analysis of Ralstonia spp.</title>
        <authorList>
            <person name="Aburjaile F."/>
            <person name="Ariute J.C."/>
            <person name="Pais A.K.L."/>
            <person name="Albuquerque G.M.R."/>
            <person name="Silva A.M.F."/>
            <person name="Brenig B."/>
            <person name="Azevedo V."/>
            <person name="Matiuzzi M."/>
            <person name="Ramos R."/>
            <person name="Goes-Neto A."/>
            <person name="Soares S."/>
            <person name="Iseppon A.M.B."/>
            <person name="Souza E."/>
            <person name="Gama M."/>
        </authorList>
    </citation>
    <scope>NUCLEOTIDE SEQUENCE</scope>
    <source>
        <strain evidence="5">CCRMRs91</strain>
    </source>
</reference>
<feature type="domain" description="Gp5/Type VI secretion system Vgr protein OB-fold" evidence="2">
    <location>
        <begin position="477"/>
        <end position="542"/>
    </location>
</feature>
<protein>
    <submittedName>
        <fullName evidence="5">Type VI secretion system tip protein VgrG</fullName>
    </submittedName>
</protein>
<dbReference type="SUPFAM" id="SSF69255">
    <property type="entry name" value="gp5 N-terminal domain-like"/>
    <property type="match status" value="1"/>
</dbReference>
<feature type="domain" description="Putative type VI secretion system Rhs element associated Vgr" evidence="4">
    <location>
        <begin position="575"/>
        <end position="679"/>
    </location>
</feature>
<gene>
    <name evidence="5" type="primary">vgrG</name>
    <name evidence="5" type="ORF">LBW59_13765</name>
</gene>
<dbReference type="Pfam" id="PF10106">
    <property type="entry name" value="DUF2345"/>
    <property type="match status" value="1"/>
</dbReference>
<dbReference type="EMBL" id="JAIVFG010000021">
    <property type="protein sequence ID" value="MDB0571831.1"/>
    <property type="molecule type" value="Genomic_DNA"/>
</dbReference>
<evidence type="ECO:0000313" key="5">
    <source>
        <dbReference type="EMBL" id="MDB0571831.1"/>
    </source>
</evidence>
<organism evidence="5 6">
    <name type="scientific">Ralstonia solanacearum</name>
    <name type="common">Pseudomonas solanacearum</name>
    <dbReference type="NCBI Taxonomy" id="305"/>
    <lineage>
        <taxon>Bacteria</taxon>
        <taxon>Pseudomonadati</taxon>
        <taxon>Pseudomonadota</taxon>
        <taxon>Betaproteobacteria</taxon>
        <taxon>Burkholderiales</taxon>
        <taxon>Burkholderiaceae</taxon>
        <taxon>Ralstonia</taxon>
        <taxon>Ralstonia solanacearum species complex</taxon>
    </lineage>
</organism>
<comment type="similarity">
    <text evidence="1">Belongs to the VgrG protein family.</text>
</comment>
<evidence type="ECO:0000259" key="2">
    <source>
        <dbReference type="Pfam" id="PF04717"/>
    </source>
</evidence>
<evidence type="ECO:0000256" key="1">
    <source>
        <dbReference type="ARBA" id="ARBA00005558"/>
    </source>
</evidence>
<dbReference type="SUPFAM" id="SSF69279">
    <property type="entry name" value="Phage tail proteins"/>
    <property type="match status" value="2"/>
</dbReference>
<comment type="caution">
    <text evidence="5">The sequence shown here is derived from an EMBL/GenBank/DDBJ whole genome shotgun (WGS) entry which is preliminary data.</text>
</comment>
<dbReference type="Pfam" id="PF05954">
    <property type="entry name" value="Phage_GPD"/>
    <property type="match status" value="1"/>
</dbReference>
<dbReference type="InterPro" id="IPR018769">
    <property type="entry name" value="VgrG2_DUF2345"/>
</dbReference>
<dbReference type="NCBIfam" id="TIGR01646">
    <property type="entry name" value="vgr_GE"/>
    <property type="match status" value="1"/>
</dbReference>